<feature type="transmembrane region" description="Helical" evidence="1">
    <location>
        <begin position="12"/>
        <end position="32"/>
    </location>
</feature>
<evidence type="ECO:0000313" key="2">
    <source>
        <dbReference type="EMBL" id="MBB5998887.1"/>
    </source>
</evidence>
<gene>
    <name evidence="2" type="ORF">HNR25_002638</name>
</gene>
<proteinExistence type="predicted"/>
<evidence type="ECO:0000313" key="3">
    <source>
        <dbReference type="Proteomes" id="UP000578077"/>
    </source>
</evidence>
<reference evidence="2 3" key="1">
    <citation type="submission" date="2020-08" db="EMBL/GenBank/DDBJ databases">
        <title>Sequencing the genomes of 1000 actinobacteria strains.</title>
        <authorList>
            <person name="Klenk H.-P."/>
        </authorList>
    </citation>
    <scope>NUCLEOTIDE SEQUENCE [LARGE SCALE GENOMIC DNA]</scope>
    <source>
        <strain evidence="2 3">DSM 44593</strain>
    </source>
</reference>
<accession>A0A841E4U9</accession>
<dbReference type="Proteomes" id="UP000578077">
    <property type="component" value="Unassembled WGS sequence"/>
</dbReference>
<protein>
    <submittedName>
        <fullName evidence="2">Uncharacterized protein</fullName>
    </submittedName>
</protein>
<keyword evidence="1" id="KW-0472">Membrane</keyword>
<name>A0A841E4U9_9ACTN</name>
<dbReference type="AlphaFoldDB" id="A0A841E4U9"/>
<feature type="transmembrane region" description="Helical" evidence="1">
    <location>
        <begin position="52"/>
        <end position="70"/>
    </location>
</feature>
<comment type="caution">
    <text evidence="2">The sequence shown here is derived from an EMBL/GenBank/DDBJ whole genome shotgun (WGS) entry which is preliminary data.</text>
</comment>
<keyword evidence="1" id="KW-1133">Transmembrane helix</keyword>
<organism evidence="2 3">
    <name type="scientific">Streptomonospora salina</name>
    <dbReference type="NCBI Taxonomy" id="104205"/>
    <lineage>
        <taxon>Bacteria</taxon>
        <taxon>Bacillati</taxon>
        <taxon>Actinomycetota</taxon>
        <taxon>Actinomycetes</taxon>
        <taxon>Streptosporangiales</taxon>
        <taxon>Nocardiopsidaceae</taxon>
        <taxon>Streptomonospora</taxon>
    </lineage>
</organism>
<sequence length="72" mass="8022">MDEILSGLTDPYVLFALFYIACAVPLLFTPTWRLLRSSAHSQDEPSSTRMRVVRLALVPLCLLAAVFVVVNI</sequence>
<evidence type="ECO:0000256" key="1">
    <source>
        <dbReference type="SAM" id="Phobius"/>
    </source>
</evidence>
<dbReference type="RefSeq" id="WP_184635446.1">
    <property type="nucleotide sequence ID" value="NZ_BAABKT010000043.1"/>
</dbReference>
<dbReference type="EMBL" id="JACHLY010000001">
    <property type="protein sequence ID" value="MBB5998887.1"/>
    <property type="molecule type" value="Genomic_DNA"/>
</dbReference>
<keyword evidence="1" id="KW-0812">Transmembrane</keyword>
<keyword evidence="3" id="KW-1185">Reference proteome</keyword>